<dbReference type="Proteomes" id="UP000783588">
    <property type="component" value="Unassembled WGS sequence"/>
</dbReference>
<comment type="function">
    <text evidence="9">Part of the Sec protein translocase complex. Interacts with the SecYEG preprotein conducting channel. SecDF uses the proton motive force (PMF) to complete protein translocation after the ATP-dependent function of SecA.</text>
</comment>
<evidence type="ECO:0000256" key="2">
    <source>
        <dbReference type="ARBA" id="ARBA00022448"/>
    </source>
</evidence>
<dbReference type="PANTHER" id="PTHR30081">
    <property type="entry name" value="PROTEIN-EXPORT MEMBRANE PROTEIN SEC"/>
    <property type="match status" value="1"/>
</dbReference>
<evidence type="ECO:0000256" key="10">
    <source>
        <dbReference type="SAM" id="MobiDB-lite"/>
    </source>
</evidence>
<feature type="transmembrane region" description="Helical" evidence="9">
    <location>
        <begin position="166"/>
        <end position="187"/>
    </location>
</feature>
<organism evidence="12 13">
    <name type="scientific">Butyricicoccus intestinisimiae</name>
    <dbReference type="NCBI Taxonomy" id="2841509"/>
    <lineage>
        <taxon>Bacteria</taxon>
        <taxon>Bacillati</taxon>
        <taxon>Bacillota</taxon>
        <taxon>Clostridia</taxon>
        <taxon>Eubacteriales</taxon>
        <taxon>Butyricicoccaceae</taxon>
        <taxon>Butyricicoccus</taxon>
    </lineage>
</organism>
<evidence type="ECO:0000256" key="8">
    <source>
        <dbReference type="ARBA" id="ARBA00023136"/>
    </source>
</evidence>
<keyword evidence="13" id="KW-1185">Reference proteome</keyword>
<feature type="transmembrane region" description="Helical" evidence="9">
    <location>
        <begin position="142"/>
        <end position="159"/>
    </location>
</feature>
<dbReference type="RefSeq" id="WP_216469066.1">
    <property type="nucleotide sequence ID" value="NZ_JAHLQI010000001.1"/>
</dbReference>
<evidence type="ECO:0000256" key="1">
    <source>
        <dbReference type="ARBA" id="ARBA00004651"/>
    </source>
</evidence>
<feature type="transmembrane region" description="Helical" evidence="9">
    <location>
        <begin position="269"/>
        <end position="293"/>
    </location>
</feature>
<accession>A0ABS6EP66</accession>
<dbReference type="NCBIfam" id="TIGR00966">
    <property type="entry name" value="transloc_SecF"/>
    <property type="match status" value="1"/>
</dbReference>
<feature type="compositionally biased region" description="Basic and acidic residues" evidence="10">
    <location>
        <begin position="316"/>
        <end position="336"/>
    </location>
</feature>
<evidence type="ECO:0000256" key="3">
    <source>
        <dbReference type="ARBA" id="ARBA00022475"/>
    </source>
</evidence>
<dbReference type="InterPro" id="IPR022813">
    <property type="entry name" value="SecD/SecF_arch_bac"/>
</dbReference>
<keyword evidence="8 9" id="KW-0472">Membrane</keyword>
<name>A0ABS6EP66_9FIRM</name>
<evidence type="ECO:0000256" key="4">
    <source>
        <dbReference type="ARBA" id="ARBA00022692"/>
    </source>
</evidence>
<dbReference type="InterPro" id="IPR048634">
    <property type="entry name" value="SecD_SecF_C"/>
</dbReference>
<dbReference type="NCBIfam" id="TIGR00916">
    <property type="entry name" value="2A0604s01"/>
    <property type="match status" value="1"/>
</dbReference>
<evidence type="ECO:0000313" key="12">
    <source>
        <dbReference type="EMBL" id="MBU5489473.1"/>
    </source>
</evidence>
<sequence length="367" mass="40574">MKQGKFSVIKKFPIFALIALIAIAPGLVGLVTLPFGMNLFNMDVDFIGGTSMTFDLHEEVTSDISSKTIPELVEEAVGIAPSSVQKTGDNGEEVLIKCTRLDSTQQKQVVQAMQKQFNLTDDDTQNISDVNATIGKETQSKAITAALVAVVLMMIYITIRFELTSGLAAITCLAHDLLVVLSAYILFRIPFNTTFIAVALTILGYSINASIIVFDRIRENRKFARRELFEETVDKSIWQTVGRTVNTSITTLLTVGMIFIFGVTSLRQFTLPMIIGIIAGAYSSMFLSGAFWSKYRGMLRKNRREKAQKKVSASKSPEKAEKPQPEKLEETPKAEEPVSEPATAPQAVTAKKVTPKKTSRKQRKKKH</sequence>
<keyword evidence="5 9" id="KW-0653">Protein transport</keyword>
<feature type="transmembrane region" description="Helical" evidence="9">
    <location>
        <begin position="12"/>
        <end position="35"/>
    </location>
</feature>
<gene>
    <name evidence="9 12" type="primary">secF</name>
    <name evidence="12" type="ORF">KQI75_02320</name>
</gene>
<evidence type="ECO:0000259" key="11">
    <source>
        <dbReference type="Pfam" id="PF02355"/>
    </source>
</evidence>
<feature type="transmembrane region" description="Helical" evidence="9">
    <location>
        <begin position="245"/>
        <end position="263"/>
    </location>
</feature>
<keyword evidence="7 9" id="KW-0811">Translocation</keyword>
<evidence type="ECO:0000256" key="7">
    <source>
        <dbReference type="ARBA" id="ARBA00023010"/>
    </source>
</evidence>
<feature type="region of interest" description="Disordered" evidence="10">
    <location>
        <begin position="303"/>
        <end position="367"/>
    </location>
</feature>
<comment type="subcellular location">
    <subcellularLocation>
        <location evidence="1 9">Cell membrane</location>
        <topology evidence="1 9">Multi-pass membrane protein</topology>
    </subcellularLocation>
</comment>
<evidence type="ECO:0000256" key="6">
    <source>
        <dbReference type="ARBA" id="ARBA00022989"/>
    </source>
</evidence>
<evidence type="ECO:0000256" key="5">
    <source>
        <dbReference type="ARBA" id="ARBA00022927"/>
    </source>
</evidence>
<feature type="transmembrane region" description="Helical" evidence="9">
    <location>
        <begin position="193"/>
        <end position="214"/>
    </location>
</feature>
<dbReference type="EMBL" id="JAHLQI010000001">
    <property type="protein sequence ID" value="MBU5489473.1"/>
    <property type="molecule type" value="Genomic_DNA"/>
</dbReference>
<feature type="domain" description="Protein export membrane protein SecD/SecF C-terminal" evidence="11">
    <location>
        <begin position="115"/>
        <end position="295"/>
    </location>
</feature>
<feature type="compositionally biased region" description="Basic residues" evidence="10">
    <location>
        <begin position="353"/>
        <end position="367"/>
    </location>
</feature>
<keyword evidence="3 9" id="KW-1003">Cell membrane</keyword>
<keyword evidence="2 9" id="KW-0813">Transport</keyword>
<dbReference type="InterPro" id="IPR055344">
    <property type="entry name" value="SecD_SecF_C_bact"/>
</dbReference>
<protein>
    <recommendedName>
        <fullName evidence="9">Protein-export membrane protein SecF</fullName>
    </recommendedName>
</protein>
<reference evidence="12 13" key="1">
    <citation type="submission" date="2021-06" db="EMBL/GenBank/DDBJ databases">
        <authorList>
            <person name="Sun Q."/>
            <person name="Li D."/>
        </authorList>
    </citation>
    <scope>NUCLEOTIDE SEQUENCE [LARGE SCALE GENOMIC DNA]</scope>
    <source>
        <strain evidence="12 13">MSJd-7</strain>
    </source>
</reference>
<proteinExistence type="inferred from homology"/>
<comment type="similarity">
    <text evidence="9">Belongs to the SecD/SecF family. SecF subfamily.</text>
</comment>
<comment type="subunit">
    <text evidence="9">Forms a complex with SecD. Part of the essential Sec protein translocation apparatus which comprises SecA, SecYEG and auxiliary proteins SecDF. Other proteins may also be involved.</text>
</comment>
<evidence type="ECO:0000256" key="9">
    <source>
        <dbReference type="HAMAP-Rule" id="MF_01464"/>
    </source>
</evidence>
<evidence type="ECO:0000313" key="13">
    <source>
        <dbReference type="Proteomes" id="UP000783588"/>
    </source>
</evidence>
<dbReference type="PANTHER" id="PTHR30081:SF8">
    <property type="entry name" value="PROTEIN TRANSLOCASE SUBUNIT SECF"/>
    <property type="match status" value="1"/>
</dbReference>
<comment type="caution">
    <text evidence="12">The sequence shown here is derived from an EMBL/GenBank/DDBJ whole genome shotgun (WGS) entry which is preliminary data.</text>
</comment>
<keyword evidence="4 9" id="KW-0812">Transmembrane</keyword>
<dbReference type="HAMAP" id="MF_01464_B">
    <property type="entry name" value="SecF_B"/>
    <property type="match status" value="1"/>
</dbReference>
<dbReference type="InterPro" id="IPR005665">
    <property type="entry name" value="SecF_bac"/>
</dbReference>
<keyword evidence="6 9" id="KW-1133">Transmembrane helix</keyword>
<dbReference type="Pfam" id="PF02355">
    <property type="entry name" value="SecD_SecF_C"/>
    <property type="match status" value="1"/>
</dbReference>